<keyword evidence="6 13" id="KW-0441">Lipid A biosynthesis</keyword>
<dbReference type="RefSeq" id="WP_189991738.1">
    <property type="nucleotide sequence ID" value="NZ_BMZS01000008.1"/>
</dbReference>
<keyword evidence="8 13" id="KW-0547">Nucleotide-binding</keyword>
<comment type="catalytic activity">
    <reaction evidence="13">
        <text>a lipid A disaccharide + ATP = a lipid IVA + ADP + H(+)</text>
        <dbReference type="Rhea" id="RHEA:67840"/>
        <dbReference type="ChEBI" id="CHEBI:15378"/>
        <dbReference type="ChEBI" id="CHEBI:30616"/>
        <dbReference type="ChEBI" id="CHEBI:176343"/>
        <dbReference type="ChEBI" id="CHEBI:176425"/>
        <dbReference type="ChEBI" id="CHEBI:456216"/>
        <dbReference type="EC" id="2.7.1.130"/>
    </reaction>
</comment>
<dbReference type="GO" id="GO:0005886">
    <property type="term" value="C:plasma membrane"/>
    <property type="evidence" value="ECO:0007669"/>
    <property type="project" value="TreeGrafter"/>
</dbReference>
<evidence type="ECO:0000256" key="4">
    <source>
        <dbReference type="ARBA" id="ARBA00016436"/>
    </source>
</evidence>
<evidence type="ECO:0000256" key="5">
    <source>
        <dbReference type="ARBA" id="ARBA00022516"/>
    </source>
</evidence>
<evidence type="ECO:0000313" key="15">
    <source>
        <dbReference type="Proteomes" id="UP000630353"/>
    </source>
</evidence>
<sequence>MRAPGFWAVDGRMARLLAPLSTVWTAAGRARRRYASPYRPAVPLICVGNAVAGGAGKTPVALALAAELKDLGLRVGFLSRGHGGSERGPLRVDPAVHDAAAVGDEPLLLARSAVTVIARDRAVGARFLEGEGADVIVMDDGLQNPTVAPTASLLVVDGGAGFGNGRVMPAGPLREPLDDALARVDAVAVVGEDRAGVADALAGARPVMRGLLEPLPGTERFAGTRVLGFAGIGRPAKFAETLREVGAEVVEFVEFPDHHRWDADEVMELVERARELDATPVTTEKDAVRLPAAARDMVEVFPVALVWRDPAPVTAWLRRVVGL</sequence>
<comment type="function">
    <text evidence="1 13">Transfers the gamma-phosphate of ATP to the 4'-position of a tetraacyldisaccharide 1-phosphate intermediate (termed DS-1-P) to form tetraacyldisaccharide 1,4'-bis-phosphate (lipid IVA).</text>
</comment>
<evidence type="ECO:0000256" key="6">
    <source>
        <dbReference type="ARBA" id="ARBA00022556"/>
    </source>
</evidence>
<proteinExistence type="inferred from homology"/>
<keyword evidence="7 13" id="KW-0808">Transferase</keyword>
<accession>A0A918XUD5</accession>
<dbReference type="GO" id="GO:0009244">
    <property type="term" value="P:lipopolysaccharide core region biosynthetic process"/>
    <property type="evidence" value="ECO:0007669"/>
    <property type="project" value="TreeGrafter"/>
</dbReference>
<evidence type="ECO:0000256" key="3">
    <source>
        <dbReference type="ARBA" id="ARBA00012071"/>
    </source>
</evidence>
<evidence type="ECO:0000256" key="11">
    <source>
        <dbReference type="ARBA" id="ARBA00023098"/>
    </source>
</evidence>
<dbReference type="EMBL" id="BMZS01000008">
    <property type="protein sequence ID" value="GHD55157.1"/>
    <property type="molecule type" value="Genomic_DNA"/>
</dbReference>
<dbReference type="GO" id="GO:0009245">
    <property type="term" value="P:lipid A biosynthetic process"/>
    <property type="evidence" value="ECO:0007669"/>
    <property type="project" value="UniProtKB-UniRule"/>
</dbReference>
<keyword evidence="9 13" id="KW-0418">Kinase</keyword>
<keyword evidence="15" id="KW-1185">Reference proteome</keyword>
<comment type="similarity">
    <text evidence="13">Belongs to the LpxK family.</text>
</comment>
<evidence type="ECO:0000256" key="9">
    <source>
        <dbReference type="ARBA" id="ARBA00022777"/>
    </source>
</evidence>
<evidence type="ECO:0000256" key="1">
    <source>
        <dbReference type="ARBA" id="ARBA00002274"/>
    </source>
</evidence>
<protein>
    <recommendedName>
        <fullName evidence="4 13">Tetraacyldisaccharide 4'-kinase</fullName>
        <ecNumber evidence="3 13">2.7.1.130</ecNumber>
    </recommendedName>
    <alternativeName>
        <fullName evidence="12 13">Lipid A 4'-kinase</fullName>
    </alternativeName>
</protein>
<dbReference type="EC" id="2.7.1.130" evidence="3 13"/>
<dbReference type="InterPro" id="IPR027417">
    <property type="entry name" value="P-loop_NTPase"/>
</dbReference>
<organism evidence="14 15">
    <name type="scientific">Thalassobaculum fulvum</name>
    <dbReference type="NCBI Taxonomy" id="1633335"/>
    <lineage>
        <taxon>Bacteria</taxon>
        <taxon>Pseudomonadati</taxon>
        <taxon>Pseudomonadota</taxon>
        <taxon>Alphaproteobacteria</taxon>
        <taxon>Rhodospirillales</taxon>
        <taxon>Thalassobaculaceae</taxon>
        <taxon>Thalassobaculum</taxon>
    </lineage>
</organism>
<dbReference type="InterPro" id="IPR003758">
    <property type="entry name" value="LpxK"/>
</dbReference>
<evidence type="ECO:0000256" key="2">
    <source>
        <dbReference type="ARBA" id="ARBA00004870"/>
    </source>
</evidence>
<evidence type="ECO:0000313" key="14">
    <source>
        <dbReference type="EMBL" id="GHD55157.1"/>
    </source>
</evidence>
<dbReference type="GO" id="GO:0009029">
    <property type="term" value="F:lipid-A 4'-kinase activity"/>
    <property type="evidence" value="ECO:0007669"/>
    <property type="project" value="UniProtKB-UniRule"/>
</dbReference>
<feature type="binding site" evidence="13">
    <location>
        <begin position="51"/>
        <end position="58"/>
    </location>
    <ligand>
        <name>ATP</name>
        <dbReference type="ChEBI" id="CHEBI:30616"/>
    </ligand>
</feature>
<keyword evidence="10 13" id="KW-0067">ATP-binding</keyword>
<dbReference type="Pfam" id="PF02606">
    <property type="entry name" value="LpxK"/>
    <property type="match status" value="1"/>
</dbReference>
<dbReference type="AlphaFoldDB" id="A0A918XUD5"/>
<name>A0A918XUD5_9PROT</name>
<dbReference type="NCBIfam" id="TIGR00682">
    <property type="entry name" value="lpxK"/>
    <property type="match status" value="1"/>
</dbReference>
<evidence type="ECO:0000256" key="13">
    <source>
        <dbReference type="HAMAP-Rule" id="MF_00409"/>
    </source>
</evidence>
<dbReference type="GO" id="GO:0005524">
    <property type="term" value="F:ATP binding"/>
    <property type="evidence" value="ECO:0007669"/>
    <property type="project" value="UniProtKB-UniRule"/>
</dbReference>
<keyword evidence="5 13" id="KW-0444">Lipid biosynthesis</keyword>
<dbReference type="Proteomes" id="UP000630353">
    <property type="component" value="Unassembled WGS sequence"/>
</dbReference>
<comment type="pathway">
    <text evidence="2 13">Glycolipid biosynthesis; lipid IV(A) biosynthesis; lipid IV(A) from (3R)-3-hydroxytetradecanoyl-[acyl-carrier-protein] and UDP-N-acetyl-alpha-D-glucosamine: step 6/6.</text>
</comment>
<dbReference type="SUPFAM" id="SSF52540">
    <property type="entry name" value="P-loop containing nucleoside triphosphate hydrolases"/>
    <property type="match status" value="1"/>
</dbReference>
<evidence type="ECO:0000256" key="12">
    <source>
        <dbReference type="ARBA" id="ARBA00029757"/>
    </source>
</evidence>
<reference evidence="14" key="1">
    <citation type="journal article" date="2014" name="Int. J. Syst. Evol. Microbiol.">
        <title>Complete genome sequence of Corynebacterium casei LMG S-19264T (=DSM 44701T), isolated from a smear-ripened cheese.</title>
        <authorList>
            <consortium name="US DOE Joint Genome Institute (JGI-PGF)"/>
            <person name="Walter F."/>
            <person name="Albersmeier A."/>
            <person name="Kalinowski J."/>
            <person name="Ruckert C."/>
        </authorList>
    </citation>
    <scope>NUCLEOTIDE SEQUENCE</scope>
    <source>
        <strain evidence="14">KCTC 42651</strain>
    </source>
</reference>
<dbReference type="PANTHER" id="PTHR42724:SF1">
    <property type="entry name" value="TETRAACYLDISACCHARIDE 4'-KINASE, MITOCHONDRIAL-RELATED"/>
    <property type="match status" value="1"/>
</dbReference>
<dbReference type="HAMAP" id="MF_00409">
    <property type="entry name" value="LpxK"/>
    <property type="match status" value="1"/>
</dbReference>
<gene>
    <name evidence="13 14" type="primary">lpxK</name>
    <name evidence="14" type="ORF">GCM10017083_33680</name>
</gene>
<dbReference type="PANTHER" id="PTHR42724">
    <property type="entry name" value="TETRAACYLDISACCHARIDE 4'-KINASE"/>
    <property type="match status" value="1"/>
</dbReference>
<evidence type="ECO:0000256" key="7">
    <source>
        <dbReference type="ARBA" id="ARBA00022679"/>
    </source>
</evidence>
<evidence type="ECO:0000256" key="8">
    <source>
        <dbReference type="ARBA" id="ARBA00022741"/>
    </source>
</evidence>
<comment type="caution">
    <text evidence="14">The sequence shown here is derived from an EMBL/GenBank/DDBJ whole genome shotgun (WGS) entry which is preliminary data.</text>
</comment>
<evidence type="ECO:0000256" key="10">
    <source>
        <dbReference type="ARBA" id="ARBA00022840"/>
    </source>
</evidence>
<keyword evidence="11 13" id="KW-0443">Lipid metabolism</keyword>
<reference evidence="14" key="2">
    <citation type="submission" date="2020-09" db="EMBL/GenBank/DDBJ databases">
        <authorList>
            <person name="Sun Q."/>
            <person name="Kim S."/>
        </authorList>
    </citation>
    <scope>NUCLEOTIDE SEQUENCE</scope>
    <source>
        <strain evidence="14">KCTC 42651</strain>
    </source>
</reference>